<dbReference type="AlphaFoldDB" id="A0AAN2FDG8"/>
<reference evidence="1" key="1">
    <citation type="submission" date="2022-05" db="EMBL/GenBank/DDBJ databases">
        <authorList>
            <person name="Pothier F. J."/>
        </authorList>
    </citation>
    <scope>NUCLEOTIDE SEQUENCE</scope>
    <source>
        <strain evidence="1">DAPP-PG734</strain>
    </source>
</reference>
<dbReference type="EMBL" id="OW970315">
    <property type="protein sequence ID" value="CAH6281812.1"/>
    <property type="molecule type" value="Genomic_DNA"/>
</dbReference>
<sequence length="102" mass="11706">MQNLNHFSLPQNRRQRIIKCLNDPRPCQSRGQMRVAFIDANAMRTGDLNFLSLTFEPKRKWLAGLRREITQQPVTIAQFIRIGGHTKLNAAELFVDVGMAQV</sequence>
<dbReference type="Proteomes" id="UP001158961">
    <property type="component" value="Chromosome"/>
</dbReference>
<accession>A0AAN2FDG8</accession>
<protein>
    <submittedName>
        <fullName evidence="1">Uncharacterized protein</fullName>
    </submittedName>
</protein>
<name>A0AAN2FDG8_ENTAG</name>
<gene>
    <name evidence="1" type="ORF">DAPPPG734_09995</name>
</gene>
<evidence type="ECO:0000313" key="2">
    <source>
        <dbReference type="Proteomes" id="UP001158961"/>
    </source>
</evidence>
<proteinExistence type="predicted"/>
<organism evidence="1 2">
    <name type="scientific">Enterobacter agglomerans</name>
    <name type="common">Erwinia herbicola</name>
    <name type="synonym">Pantoea agglomerans</name>
    <dbReference type="NCBI Taxonomy" id="549"/>
    <lineage>
        <taxon>Bacteria</taxon>
        <taxon>Pseudomonadati</taxon>
        <taxon>Pseudomonadota</taxon>
        <taxon>Gammaproteobacteria</taxon>
        <taxon>Enterobacterales</taxon>
        <taxon>Erwiniaceae</taxon>
        <taxon>Pantoea</taxon>
        <taxon>Pantoea agglomerans group</taxon>
    </lineage>
</organism>
<evidence type="ECO:0000313" key="1">
    <source>
        <dbReference type="EMBL" id="CAH6281812.1"/>
    </source>
</evidence>